<sequence length="455" mass="50392">MAQKGKHFLLLPDSAFGHIIPMLELARHLADISATVTFAVSALLVDDMCHRDILSREEEKQFNLYGIEDGVKHTLDEACTPKILMDKFELSAAGLNLLLNRIPISGSTIDGKIVSELSAPVDAVIVDILLVGAIIDTCRTRRLSVFAFSPFAGTFCYHFLMIREDAPTVPDEMFMEEIPLGRSVHSFRSVDLAINRALLHVDGLLINSFRSLEPQLQTMIDRDAPQFSNVRLHFVGPSLPVGNNPTTISDCKTTQWLNMQEPRSVVYFSFGSIAAACPEQIKTIAEGLLSLKKPFIWSLRLSQQCHLPAEILQPTDKYLIVPWVSQKAVLAHEAVRVFISHCGWNSTLEGLSNGVPIVAWPFFGDQFANAGLVVRSGCGVRVPRRVAVDQPKSEVQVPAEQLKNLIDQVAQWEKTLEKNEFFVAAQSLRKDAREALSGSEELSRALSKIPTLANL</sequence>
<gene>
    <name evidence="5" type="primary">RvY_14902-1</name>
    <name evidence="5" type="synonym">RvY_14902.1</name>
    <name evidence="5" type="ORF">RvY_14902</name>
</gene>
<keyword evidence="3" id="KW-0328">Glycosyltransferase</keyword>
<dbReference type="PANTHER" id="PTHR48047">
    <property type="entry name" value="GLYCOSYLTRANSFERASE"/>
    <property type="match status" value="1"/>
</dbReference>
<comment type="subcellular location">
    <subcellularLocation>
        <location evidence="4">Membrane</location>
        <topology evidence="4">Single-pass membrane protein</topology>
    </subcellularLocation>
</comment>
<dbReference type="GO" id="GO:0015020">
    <property type="term" value="F:glucuronosyltransferase activity"/>
    <property type="evidence" value="ECO:0007669"/>
    <property type="project" value="UniProtKB-EC"/>
</dbReference>
<comment type="catalytic activity">
    <reaction evidence="4">
        <text>glucuronate acceptor + UDP-alpha-D-glucuronate = acceptor beta-D-glucuronoside + UDP + H(+)</text>
        <dbReference type="Rhea" id="RHEA:21032"/>
        <dbReference type="ChEBI" id="CHEBI:15378"/>
        <dbReference type="ChEBI" id="CHEBI:58052"/>
        <dbReference type="ChEBI" id="CHEBI:58223"/>
        <dbReference type="ChEBI" id="CHEBI:132367"/>
        <dbReference type="ChEBI" id="CHEBI:132368"/>
        <dbReference type="EC" id="2.4.1.17"/>
    </reaction>
</comment>
<organism evidence="5 6">
    <name type="scientific">Ramazzottius varieornatus</name>
    <name type="common">Water bear</name>
    <name type="synonym">Tardigrade</name>
    <dbReference type="NCBI Taxonomy" id="947166"/>
    <lineage>
        <taxon>Eukaryota</taxon>
        <taxon>Metazoa</taxon>
        <taxon>Ecdysozoa</taxon>
        <taxon>Tardigrada</taxon>
        <taxon>Eutardigrada</taxon>
        <taxon>Parachela</taxon>
        <taxon>Hypsibioidea</taxon>
        <taxon>Ramazzottiidae</taxon>
        <taxon>Ramazzottius</taxon>
    </lineage>
</organism>
<evidence type="ECO:0000256" key="4">
    <source>
        <dbReference type="RuleBase" id="RU362059"/>
    </source>
</evidence>
<keyword evidence="6" id="KW-1185">Reference proteome</keyword>
<dbReference type="PANTHER" id="PTHR48047:SF177">
    <property type="entry name" value="GLYCOSYLTRANSFERASE"/>
    <property type="match status" value="1"/>
</dbReference>
<dbReference type="Proteomes" id="UP000186922">
    <property type="component" value="Unassembled WGS sequence"/>
</dbReference>
<dbReference type="AlphaFoldDB" id="A0A1D1W031"/>
<dbReference type="Gene3D" id="3.40.50.2000">
    <property type="entry name" value="Glycogen Phosphorylase B"/>
    <property type="match status" value="2"/>
</dbReference>
<dbReference type="GO" id="GO:0035251">
    <property type="term" value="F:UDP-glucosyltransferase activity"/>
    <property type="evidence" value="ECO:0007669"/>
    <property type="project" value="TreeGrafter"/>
</dbReference>
<comment type="similarity">
    <text evidence="1 3">Belongs to the UDP-glycosyltransferase family.</text>
</comment>
<reference evidence="5 6" key="1">
    <citation type="journal article" date="2016" name="Nat. Commun.">
        <title>Extremotolerant tardigrade genome and improved radiotolerance of human cultured cells by tardigrade-unique protein.</title>
        <authorList>
            <person name="Hashimoto T."/>
            <person name="Horikawa D.D."/>
            <person name="Saito Y."/>
            <person name="Kuwahara H."/>
            <person name="Kozuka-Hata H."/>
            <person name="Shin-I T."/>
            <person name="Minakuchi Y."/>
            <person name="Ohishi K."/>
            <person name="Motoyama A."/>
            <person name="Aizu T."/>
            <person name="Enomoto A."/>
            <person name="Kondo K."/>
            <person name="Tanaka S."/>
            <person name="Hara Y."/>
            <person name="Koshikawa S."/>
            <person name="Sagara H."/>
            <person name="Miura T."/>
            <person name="Yokobori S."/>
            <person name="Miyagawa K."/>
            <person name="Suzuki Y."/>
            <person name="Kubo T."/>
            <person name="Oyama M."/>
            <person name="Kohara Y."/>
            <person name="Fujiyama A."/>
            <person name="Arakawa K."/>
            <person name="Katayama T."/>
            <person name="Toyoda A."/>
            <person name="Kunieda T."/>
        </authorList>
    </citation>
    <scope>NUCLEOTIDE SEQUENCE [LARGE SCALE GENOMIC DNA]</scope>
    <source>
        <strain evidence="5 6">YOKOZUNA-1</strain>
    </source>
</reference>
<comment type="caution">
    <text evidence="5">The sequence shown here is derived from an EMBL/GenBank/DDBJ whole genome shotgun (WGS) entry which is preliminary data.</text>
</comment>
<protein>
    <recommendedName>
        <fullName evidence="4">UDP-glucuronosyltransferase</fullName>
        <ecNumber evidence="4">2.4.1.17</ecNumber>
    </recommendedName>
</protein>
<dbReference type="GO" id="GO:0016020">
    <property type="term" value="C:membrane"/>
    <property type="evidence" value="ECO:0007669"/>
    <property type="project" value="UniProtKB-SubCell"/>
</dbReference>
<dbReference type="InterPro" id="IPR002213">
    <property type="entry name" value="UDP_glucos_trans"/>
</dbReference>
<dbReference type="Pfam" id="PF00201">
    <property type="entry name" value="UDPGT"/>
    <property type="match status" value="1"/>
</dbReference>
<dbReference type="PROSITE" id="PS00375">
    <property type="entry name" value="UDPGT"/>
    <property type="match status" value="1"/>
</dbReference>
<dbReference type="InterPro" id="IPR035595">
    <property type="entry name" value="UDP_glycos_trans_CS"/>
</dbReference>
<proteinExistence type="inferred from homology"/>
<dbReference type="CDD" id="cd03784">
    <property type="entry name" value="GT1_Gtf-like"/>
    <property type="match status" value="1"/>
</dbReference>
<dbReference type="OrthoDB" id="5835829at2759"/>
<evidence type="ECO:0000313" key="6">
    <source>
        <dbReference type="Proteomes" id="UP000186922"/>
    </source>
</evidence>
<dbReference type="SUPFAM" id="SSF53756">
    <property type="entry name" value="UDP-Glycosyltransferase/glycogen phosphorylase"/>
    <property type="match status" value="1"/>
</dbReference>
<evidence type="ECO:0000256" key="1">
    <source>
        <dbReference type="ARBA" id="ARBA00009995"/>
    </source>
</evidence>
<evidence type="ECO:0000256" key="2">
    <source>
        <dbReference type="ARBA" id="ARBA00022679"/>
    </source>
</evidence>
<name>A0A1D1W031_RAMVA</name>
<keyword evidence="2 3" id="KW-0808">Transferase</keyword>
<dbReference type="EC" id="2.4.1.17" evidence="4"/>
<evidence type="ECO:0000256" key="3">
    <source>
        <dbReference type="RuleBase" id="RU003718"/>
    </source>
</evidence>
<dbReference type="STRING" id="947166.A0A1D1W031"/>
<accession>A0A1D1W031</accession>
<evidence type="ECO:0000313" key="5">
    <source>
        <dbReference type="EMBL" id="GAV04644.1"/>
    </source>
</evidence>
<dbReference type="EMBL" id="BDGG01000011">
    <property type="protein sequence ID" value="GAV04644.1"/>
    <property type="molecule type" value="Genomic_DNA"/>
</dbReference>